<comment type="subunit">
    <text evidence="7">Consists of a catalytic RNA component (M1 or rnpB) and a protein subunit.</text>
</comment>
<reference evidence="9 10" key="1">
    <citation type="submission" date="2023-07" db="EMBL/GenBank/DDBJ databases">
        <title>Novel species of Thermanaerothrix with wide hydrolytic capabilities.</title>
        <authorList>
            <person name="Zayulina K.S."/>
            <person name="Podosokorskaya O.A."/>
            <person name="Elcheninov A.G."/>
        </authorList>
    </citation>
    <scope>NUCLEOTIDE SEQUENCE [LARGE SCALE GENOMIC DNA]</scope>
    <source>
        <strain evidence="9 10">4228-RoL</strain>
    </source>
</reference>
<comment type="function">
    <text evidence="1 7">RNaseP catalyzes the removal of the 5'-leader sequence from pre-tRNA to produce the mature 5'-terminus. It can also cleave other RNA substrates such as 4.5S RNA. The protein component plays an auxiliary but essential role in vivo by binding to the 5'-leader sequence and broadening the substrate specificity of the ribozyme.</text>
</comment>
<dbReference type="EC" id="3.1.26.5" evidence="7 8"/>
<evidence type="ECO:0000256" key="8">
    <source>
        <dbReference type="NCBIfam" id="TIGR00188"/>
    </source>
</evidence>
<dbReference type="PANTHER" id="PTHR33992:SF1">
    <property type="entry name" value="RIBONUCLEASE P PROTEIN COMPONENT"/>
    <property type="match status" value="1"/>
</dbReference>
<evidence type="ECO:0000256" key="6">
    <source>
        <dbReference type="ARBA" id="ARBA00022884"/>
    </source>
</evidence>
<accession>A0ABU3NQZ9</accession>
<evidence type="ECO:0000313" key="10">
    <source>
        <dbReference type="Proteomes" id="UP001254165"/>
    </source>
</evidence>
<dbReference type="PROSITE" id="PS00648">
    <property type="entry name" value="RIBONUCLEASE_P"/>
    <property type="match status" value="1"/>
</dbReference>
<dbReference type="InterPro" id="IPR020568">
    <property type="entry name" value="Ribosomal_Su5_D2-typ_SF"/>
</dbReference>
<dbReference type="HAMAP" id="MF_00227">
    <property type="entry name" value="RNase_P"/>
    <property type="match status" value="1"/>
</dbReference>
<sequence>MKRKYRLKRANDFRRVRAEGKSLGHPLMALAFVPNGLPYSRVAVVAGRSVGRAVRRNRAKRRLRACVEQLFPHVQPGWDVIVYARPGVIEAPFGTLLETMEYLLRRGGLWQALAVQESVETSHERLSE</sequence>
<keyword evidence="5 7" id="KW-0378">Hydrolase</keyword>
<dbReference type="Pfam" id="PF00825">
    <property type="entry name" value="Ribonuclease_P"/>
    <property type="match status" value="1"/>
</dbReference>
<evidence type="ECO:0000256" key="2">
    <source>
        <dbReference type="ARBA" id="ARBA00022694"/>
    </source>
</evidence>
<protein>
    <recommendedName>
        <fullName evidence="7 8">Ribonuclease P protein component</fullName>
        <shortName evidence="7">RNase P protein</shortName>
        <shortName evidence="7">RNaseP protein</shortName>
        <ecNumber evidence="7 8">3.1.26.5</ecNumber>
    </recommendedName>
    <alternativeName>
        <fullName evidence="7">Protein C5</fullName>
    </alternativeName>
</protein>
<dbReference type="Proteomes" id="UP001254165">
    <property type="component" value="Unassembled WGS sequence"/>
</dbReference>
<comment type="similarity">
    <text evidence="7">Belongs to the RnpA family.</text>
</comment>
<dbReference type="SUPFAM" id="SSF54211">
    <property type="entry name" value="Ribosomal protein S5 domain 2-like"/>
    <property type="match status" value="1"/>
</dbReference>
<name>A0ABU3NQZ9_9CHLR</name>
<comment type="caution">
    <text evidence="9">The sequence shown here is derived from an EMBL/GenBank/DDBJ whole genome shotgun (WGS) entry which is preliminary data.</text>
</comment>
<evidence type="ECO:0000256" key="3">
    <source>
        <dbReference type="ARBA" id="ARBA00022722"/>
    </source>
</evidence>
<dbReference type="PANTHER" id="PTHR33992">
    <property type="entry name" value="RIBONUCLEASE P PROTEIN COMPONENT"/>
    <property type="match status" value="1"/>
</dbReference>
<proteinExistence type="inferred from homology"/>
<evidence type="ECO:0000313" key="9">
    <source>
        <dbReference type="EMBL" id="MDT8899264.1"/>
    </source>
</evidence>
<comment type="catalytic activity">
    <reaction evidence="7">
        <text>Endonucleolytic cleavage of RNA, removing 5'-extranucleotides from tRNA precursor.</text>
        <dbReference type="EC" id="3.1.26.5"/>
    </reaction>
</comment>
<evidence type="ECO:0000256" key="7">
    <source>
        <dbReference type="HAMAP-Rule" id="MF_00227"/>
    </source>
</evidence>
<organism evidence="9 10">
    <name type="scientific">Thermanaerothrix solaris</name>
    <dbReference type="NCBI Taxonomy" id="3058434"/>
    <lineage>
        <taxon>Bacteria</taxon>
        <taxon>Bacillati</taxon>
        <taxon>Chloroflexota</taxon>
        <taxon>Anaerolineae</taxon>
        <taxon>Anaerolineales</taxon>
        <taxon>Anaerolineaceae</taxon>
        <taxon>Thermanaerothrix</taxon>
    </lineage>
</organism>
<dbReference type="InterPro" id="IPR000100">
    <property type="entry name" value="RNase_P"/>
</dbReference>
<keyword evidence="6 7" id="KW-0694">RNA-binding</keyword>
<dbReference type="GO" id="GO:0004526">
    <property type="term" value="F:ribonuclease P activity"/>
    <property type="evidence" value="ECO:0007669"/>
    <property type="project" value="UniProtKB-EC"/>
</dbReference>
<dbReference type="NCBIfam" id="TIGR00188">
    <property type="entry name" value="rnpA"/>
    <property type="match status" value="1"/>
</dbReference>
<keyword evidence="4 7" id="KW-0255">Endonuclease</keyword>
<evidence type="ECO:0000256" key="5">
    <source>
        <dbReference type="ARBA" id="ARBA00022801"/>
    </source>
</evidence>
<evidence type="ECO:0000256" key="4">
    <source>
        <dbReference type="ARBA" id="ARBA00022759"/>
    </source>
</evidence>
<dbReference type="InterPro" id="IPR014721">
    <property type="entry name" value="Ribsml_uS5_D2-typ_fold_subgr"/>
</dbReference>
<keyword evidence="10" id="KW-1185">Reference proteome</keyword>
<evidence type="ECO:0000256" key="1">
    <source>
        <dbReference type="ARBA" id="ARBA00002663"/>
    </source>
</evidence>
<keyword evidence="3 7" id="KW-0540">Nuclease</keyword>
<dbReference type="RefSeq" id="WP_315625950.1">
    <property type="nucleotide sequence ID" value="NZ_JAUHMF010000002.1"/>
</dbReference>
<dbReference type="InterPro" id="IPR020539">
    <property type="entry name" value="RNase_P_CS"/>
</dbReference>
<dbReference type="Gene3D" id="3.30.230.10">
    <property type="match status" value="1"/>
</dbReference>
<gene>
    <name evidence="7 9" type="primary">rnpA</name>
    <name evidence="9" type="ORF">QYE77_13440</name>
</gene>
<dbReference type="EMBL" id="JAUHMF010000002">
    <property type="protein sequence ID" value="MDT8899264.1"/>
    <property type="molecule type" value="Genomic_DNA"/>
</dbReference>
<keyword evidence="2 7" id="KW-0819">tRNA processing</keyword>